<comment type="subcellular location">
    <subcellularLocation>
        <location evidence="1 9 10">Nucleus</location>
    </subcellularLocation>
</comment>
<keyword evidence="2" id="KW-0217">Developmental protein</keyword>
<gene>
    <name evidence="13" type="ORF">ZIOFF_050271</name>
</gene>
<evidence type="ECO:0000256" key="9">
    <source>
        <dbReference type="PROSITE-ProRule" id="PRU00108"/>
    </source>
</evidence>
<evidence type="ECO:0000256" key="6">
    <source>
        <dbReference type="ARBA" id="ARBA00023163"/>
    </source>
</evidence>
<dbReference type="GO" id="GO:0048731">
    <property type="term" value="P:system development"/>
    <property type="evidence" value="ECO:0007669"/>
    <property type="project" value="UniProtKB-ARBA"/>
</dbReference>
<evidence type="ECO:0000256" key="5">
    <source>
        <dbReference type="ARBA" id="ARBA00023155"/>
    </source>
</evidence>
<dbReference type="GO" id="GO:0050793">
    <property type="term" value="P:regulation of developmental process"/>
    <property type="evidence" value="ECO:0007669"/>
    <property type="project" value="InterPro"/>
</dbReference>
<keyword evidence="3" id="KW-0805">Transcription regulation</keyword>
<feature type="compositionally biased region" description="Basic residues" evidence="11">
    <location>
        <begin position="79"/>
        <end position="99"/>
    </location>
</feature>
<dbReference type="PANTHER" id="PTHR47288">
    <property type="entry name" value="WUSCHEL-RELATED HOMEOBOX 9"/>
    <property type="match status" value="1"/>
</dbReference>
<keyword evidence="5 9" id="KW-0371">Homeobox</keyword>
<dbReference type="OrthoDB" id="1935198at2759"/>
<evidence type="ECO:0000256" key="7">
    <source>
        <dbReference type="ARBA" id="ARBA00023242"/>
    </source>
</evidence>
<comment type="caution">
    <text evidence="13">The sequence shown here is derived from an EMBL/GenBank/DDBJ whole genome shotgun (WGS) entry which is preliminary data.</text>
</comment>
<evidence type="ECO:0000256" key="8">
    <source>
        <dbReference type="ARBA" id="ARBA00024040"/>
    </source>
</evidence>
<evidence type="ECO:0000313" key="14">
    <source>
        <dbReference type="Proteomes" id="UP000734854"/>
    </source>
</evidence>
<protein>
    <recommendedName>
        <fullName evidence="12">Homeobox domain-containing protein</fullName>
    </recommendedName>
</protein>
<keyword evidence="14" id="KW-1185">Reference proteome</keyword>
<sequence>MMVMIAWLLGGVGCEERIPDPKPRWNPKPEQIRILEAIFNSGMVNPSRDEIRKIRLQLQEFGPVGDANVFYWFQNRKSRSKNKNGNRHHFTPASRRQHKPSPTASSSSSAQSTNSANKILPLPTIFHSAPRPPSATLFLNQTNSFAAPAEQDIAAIISSQQLCDPAMLLMDQDQKGQDDDHQQCKLKMQYLQQLYAAAAAAAPTASAATVGSCFNGSPIINDVQVLMGGIGGGIFDGTTGTPCTSWSTVITSEAVYEVAAGRINVRQVLGPEAILLDQSGQPVLTDEWGVTLHPLQHGASYYLV</sequence>
<dbReference type="PROSITE" id="PS50071">
    <property type="entry name" value="HOMEOBOX_2"/>
    <property type="match status" value="1"/>
</dbReference>
<reference evidence="13 14" key="1">
    <citation type="submission" date="2020-08" db="EMBL/GenBank/DDBJ databases">
        <title>Plant Genome Project.</title>
        <authorList>
            <person name="Zhang R.-G."/>
        </authorList>
    </citation>
    <scope>NUCLEOTIDE SEQUENCE [LARGE SCALE GENOMIC DNA]</scope>
    <source>
        <tissue evidence="13">Rhizome</tissue>
    </source>
</reference>
<keyword evidence="7 9" id="KW-0539">Nucleus</keyword>
<dbReference type="PANTHER" id="PTHR47288:SF1">
    <property type="entry name" value="WUSCHEL-RELATED HOMEOBOX 9"/>
    <property type="match status" value="1"/>
</dbReference>
<evidence type="ECO:0000313" key="13">
    <source>
        <dbReference type="EMBL" id="KAG6489013.1"/>
    </source>
</evidence>
<feature type="DNA-binding region" description="Homeobox" evidence="9">
    <location>
        <begin position="20"/>
        <end position="84"/>
    </location>
</feature>
<feature type="region of interest" description="Disordered" evidence="11">
    <location>
        <begin position="79"/>
        <end position="114"/>
    </location>
</feature>
<evidence type="ECO:0000256" key="4">
    <source>
        <dbReference type="ARBA" id="ARBA00023125"/>
    </source>
</evidence>
<dbReference type="SMART" id="SM00389">
    <property type="entry name" value="HOX"/>
    <property type="match status" value="1"/>
</dbReference>
<evidence type="ECO:0000256" key="11">
    <source>
        <dbReference type="SAM" id="MobiDB-lite"/>
    </source>
</evidence>
<evidence type="ECO:0000256" key="2">
    <source>
        <dbReference type="ARBA" id="ARBA00022473"/>
    </source>
</evidence>
<keyword evidence="4 9" id="KW-0238">DNA-binding</keyword>
<feature type="compositionally biased region" description="Low complexity" evidence="11">
    <location>
        <begin position="100"/>
        <end position="114"/>
    </location>
</feature>
<dbReference type="InterPro" id="IPR044557">
    <property type="entry name" value="WOX8/9-like"/>
</dbReference>
<keyword evidence="6" id="KW-0804">Transcription</keyword>
<dbReference type="GO" id="GO:0005634">
    <property type="term" value="C:nucleus"/>
    <property type="evidence" value="ECO:0007669"/>
    <property type="project" value="UniProtKB-SubCell"/>
</dbReference>
<dbReference type="Proteomes" id="UP000734854">
    <property type="component" value="Unassembled WGS sequence"/>
</dbReference>
<dbReference type="GO" id="GO:0003677">
    <property type="term" value="F:DNA binding"/>
    <property type="evidence" value="ECO:0007669"/>
    <property type="project" value="UniProtKB-UniRule"/>
</dbReference>
<dbReference type="FunFam" id="1.10.10.60:FF:000118">
    <property type="entry name" value="WUSCHEL-related homeobox 11"/>
    <property type="match status" value="1"/>
</dbReference>
<dbReference type="EMBL" id="JACMSC010000014">
    <property type="protein sequence ID" value="KAG6489013.1"/>
    <property type="molecule type" value="Genomic_DNA"/>
</dbReference>
<dbReference type="AlphaFoldDB" id="A0A8J5FK00"/>
<dbReference type="GO" id="GO:1905393">
    <property type="term" value="P:plant organ formation"/>
    <property type="evidence" value="ECO:0007669"/>
    <property type="project" value="UniProtKB-ARBA"/>
</dbReference>
<dbReference type="Pfam" id="PF00046">
    <property type="entry name" value="Homeodomain"/>
    <property type="match status" value="1"/>
</dbReference>
<evidence type="ECO:0000256" key="10">
    <source>
        <dbReference type="RuleBase" id="RU000682"/>
    </source>
</evidence>
<evidence type="ECO:0000256" key="1">
    <source>
        <dbReference type="ARBA" id="ARBA00004123"/>
    </source>
</evidence>
<dbReference type="GO" id="GO:0003700">
    <property type="term" value="F:DNA-binding transcription factor activity"/>
    <property type="evidence" value="ECO:0007669"/>
    <property type="project" value="InterPro"/>
</dbReference>
<name>A0A8J5FK00_ZINOF</name>
<dbReference type="CDD" id="cd00086">
    <property type="entry name" value="homeodomain"/>
    <property type="match status" value="1"/>
</dbReference>
<evidence type="ECO:0000256" key="3">
    <source>
        <dbReference type="ARBA" id="ARBA00023015"/>
    </source>
</evidence>
<evidence type="ECO:0000259" key="12">
    <source>
        <dbReference type="PROSITE" id="PS50071"/>
    </source>
</evidence>
<feature type="domain" description="Homeobox" evidence="12">
    <location>
        <begin position="18"/>
        <end position="83"/>
    </location>
</feature>
<organism evidence="13 14">
    <name type="scientific">Zingiber officinale</name>
    <name type="common">Ginger</name>
    <name type="synonym">Amomum zingiber</name>
    <dbReference type="NCBI Taxonomy" id="94328"/>
    <lineage>
        <taxon>Eukaryota</taxon>
        <taxon>Viridiplantae</taxon>
        <taxon>Streptophyta</taxon>
        <taxon>Embryophyta</taxon>
        <taxon>Tracheophyta</taxon>
        <taxon>Spermatophyta</taxon>
        <taxon>Magnoliopsida</taxon>
        <taxon>Liliopsida</taxon>
        <taxon>Zingiberales</taxon>
        <taxon>Zingiberaceae</taxon>
        <taxon>Zingiber</taxon>
    </lineage>
</organism>
<dbReference type="InterPro" id="IPR001356">
    <property type="entry name" value="HD"/>
</dbReference>
<comment type="similarity">
    <text evidence="8">Belongs to the WUS homeobox family.</text>
</comment>
<accession>A0A8J5FK00</accession>
<proteinExistence type="inferred from homology"/>